<sequence length="557" mass="61846">MTRLGPMEVMIAWGLWAGLLSLFVLVPHRRLSSRGRATRRFLLRPVGASLVVALTSLGVCLTIALARWPVPRVHDEFSYLLMAETFASGRLVNPPCPFPEHFESPHILFRGCYASKYPPAAGLFLALGRVATGMTLVGVWIGYVIASLALLWMLWAWLPPRWALVGTMLFTTHANLAANGMFGWSNTYWGGAPAMIGGALLFGALRRLLTRERLFDSFAMGVGVALLANTRPFEGFLATLAAMVPLAISIHSAPRLAWRRLARITLPAAAVLFVCAGAMGIYHRAVTGSMWKLPYQVHEETYGAAPIFVFQGTGPIPDYPNPRIRDFHVNWTLGAYRSQRTWKGYTEVLCNKLSWAGRYYFPSGWLLALLLSPLGMTTRWGRFAGVVIAGILAICLQCIYLFAHYFAPVVGLLAFLVALSLRRLFLLRTGEHSWRKTAVLLLFLMTLSPCLELANGLSAPGDWVSARMGLRKRLSGLSGKHLVLVRYPPDYPLNDEWVYNGADLEGAKVLWAHDLGPERNADLMRHFADRAVWIVIPAKDDEPPTVIRHDRPSSRAD</sequence>
<feature type="transmembrane region" description="Helical" evidence="1">
    <location>
        <begin position="438"/>
        <end position="457"/>
    </location>
</feature>
<dbReference type="AlphaFoldDB" id="A0A518B1M4"/>
<dbReference type="RefSeq" id="WP_145257270.1">
    <property type="nucleotide sequence ID" value="NZ_CP036279.1"/>
</dbReference>
<dbReference type="KEGG" id="knv:Pan216_16780"/>
<dbReference type="OrthoDB" id="269527at2"/>
<feature type="transmembrane region" description="Helical" evidence="1">
    <location>
        <begin position="188"/>
        <end position="205"/>
    </location>
</feature>
<keyword evidence="1" id="KW-0812">Transmembrane</keyword>
<feature type="transmembrane region" description="Helical" evidence="1">
    <location>
        <begin position="46"/>
        <end position="68"/>
    </location>
</feature>
<feature type="transmembrane region" description="Helical" evidence="1">
    <location>
        <begin position="265"/>
        <end position="285"/>
    </location>
</feature>
<evidence type="ECO:0000313" key="3">
    <source>
        <dbReference type="Proteomes" id="UP000317093"/>
    </source>
</evidence>
<feature type="transmembrane region" description="Helical" evidence="1">
    <location>
        <begin position="6"/>
        <end position="26"/>
    </location>
</feature>
<keyword evidence="3" id="KW-1185">Reference proteome</keyword>
<gene>
    <name evidence="2" type="ORF">Pan216_16780</name>
</gene>
<evidence type="ECO:0000256" key="1">
    <source>
        <dbReference type="SAM" id="Phobius"/>
    </source>
</evidence>
<evidence type="ECO:0000313" key="2">
    <source>
        <dbReference type="EMBL" id="QDU60826.1"/>
    </source>
</evidence>
<organism evidence="2 3">
    <name type="scientific">Kolteria novifilia</name>
    <dbReference type="NCBI Taxonomy" id="2527975"/>
    <lineage>
        <taxon>Bacteria</taxon>
        <taxon>Pseudomonadati</taxon>
        <taxon>Planctomycetota</taxon>
        <taxon>Planctomycetia</taxon>
        <taxon>Kolteriales</taxon>
        <taxon>Kolteriaceae</taxon>
        <taxon>Kolteria</taxon>
    </lineage>
</organism>
<keyword evidence="1" id="KW-0472">Membrane</keyword>
<dbReference type="Proteomes" id="UP000317093">
    <property type="component" value="Chromosome"/>
</dbReference>
<feature type="transmembrane region" description="Helical" evidence="1">
    <location>
        <begin position="133"/>
        <end position="155"/>
    </location>
</feature>
<feature type="transmembrane region" description="Helical" evidence="1">
    <location>
        <begin position="162"/>
        <end position="182"/>
    </location>
</feature>
<feature type="transmembrane region" description="Helical" evidence="1">
    <location>
        <begin position="409"/>
        <end position="426"/>
    </location>
</feature>
<proteinExistence type="predicted"/>
<evidence type="ECO:0008006" key="4">
    <source>
        <dbReference type="Google" id="ProtNLM"/>
    </source>
</evidence>
<reference evidence="2 3" key="1">
    <citation type="submission" date="2019-02" db="EMBL/GenBank/DDBJ databases">
        <title>Deep-cultivation of Planctomycetes and their phenomic and genomic characterization uncovers novel biology.</title>
        <authorList>
            <person name="Wiegand S."/>
            <person name="Jogler M."/>
            <person name="Boedeker C."/>
            <person name="Pinto D."/>
            <person name="Vollmers J."/>
            <person name="Rivas-Marin E."/>
            <person name="Kohn T."/>
            <person name="Peeters S.H."/>
            <person name="Heuer A."/>
            <person name="Rast P."/>
            <person name="Oberbeckmann S."/>
            <person name="Bunk B."/>
            <person name="Jeske O."/>
            <person name="Meyerdierks A."/>
            <person name="Storesund J.E."/>
            <person name="Kallscheuer N."/>
            <person name="Luecker S."/>
            <person name="Lage O.M."/>
            <person name="Pohl T."/>
            <person name="Merkel B.J."/>
            <person name="Hornburger P."/>
            <person name="Mueller R.-W."/>
            <person name="Bruemmer F."/>
            <person name="Labrenz M."/>
            <person name="Spormann A.M."/>
            <person name="Op den Camp H."/>
            <person name="Overmann J."/>
            <person name="Amann R."/>
            <person name="Jetten M.S.M."/>
            <person name="Mascher T."/>
            <person name="Medema M.H."/>
            <person name="Devos D.P."/>
            <person name="Kaster A.-K."/>
            <person name="Ovreas L."/>
            <person name="Rohde M."/>
            <person name="Galperin M.Y."/>
            <person name="Jogler C."/>
        </authorList>
    </citation>
    <scope>NUCLEOTIDE SEQUENCE [LARGE SCALE GENOMIC DNA]</scope>
    <source>
        <strain evidence="2 3">Pan216</strain>
    </source>
</reference>
<name>A0A518B1M4_9BACT</name>
<accession>A0A518B1M4</accession>
<feature type="transmembrane region" description="Helical" evidence="1">
    <location>
        <begin position="359"/>
        <end position="376"/>
    </location>
</feature>
<feature type="transmembrane region" description="Helical" evidence="1">
    <location>
        <begin position="383"/>
        <end position="403"/>
    </location>
</feature>
<keyword evidence="1" id="KW-1133">Transmembrane helix</keyword>
<dbReference type="EMBL" id="CP036279">
    <property type="protein sequence ID" value="QDU60826.1"/>
    <property type="molecule type" value="Genomic_DNA"/>
</dbReference>
<protein>
    <recommendedName>
        <fullName evidence="4">Glycosyltransferase RgtA/B/C/D-like domain-containing protein</fullName>
    </recommendedName>
</protein>